<proteinExistence type="predicted"/>
<feature type="domain" description="FAS1" evidence="2">
    <location>
        <begin position="42"/>
        <end position="174"/>
    </location>
</feature>
<feature type="signal peptide" evidence="1">
    <location>
        <begin position="1"/>
        <end position="27"/>
    </location>
</feature>
<evidence type="ECO:0000256" key="1">
    <source>
        <dbReference type="SAM" id="SignalP"/>
    </source>
</evidence>
<dbReference type="Gene3D" id="2.30.180.10">
    <property type="entry name" value="FAS1 domain"/>
    <property type="match status" value="1"/>
</dbReference>
<dbReference type="InterPro" id="IPR050904">
    <property type="entry name" value="Adhesion/Biosynth-related"/>
</dbReference>
<reference evidence="4" key="1">
    <citation type="submission" date="2017-09" db="EMBL/GenBank/DDBJ databases">
        <title>Luteimonas liuhanmingii sp.nov., isolated from the intestinal contents of Tibetan Plateau Pika in Yushu, Qinghai Province, China.</title>
        <authorList>
            <person name="Gui Z."/>
        </authorList>
    </citation>
    <scope>NUCLEOTIDE SEQUENCE [LARGE SCALE GENOMIC DNA]</scope>
    <source>
        <strain evidence="4">100111</strain>
    </source>
</reference>
<dbReference type="PANTHER" id="PTHR10900:SF77">
    <property type="entry name" value="FI19380P1"/>
    <property type="match status" value="1"/>
</dbReference>
<feature type="chain" id="PRO_5012945448" evidence="1">
    <location>
        <begin position="28"/>
        <end position="177"/>
    </location>
</feature>
<evidence type="ECO:0000259" key="2">
    <source>
        <dbReference type="PROSITE" id="PS50213"/>
    </source>
</evidence>
<accession>A0A290XF07</accession>
<dbReference type="Pfam" id="PF02469">
    <property type="entry name" value="Fasciclin"/>
    <property type="match status" value="1"/>
</dbReference>
<evidence type="ECO:0000313" key="3">
    <source>
        <dbReference type="EMBL" id="ATD67526.1"/>
    </source>
</evidence>
<dbReference type="GO" id="GO:0005615">
    <property type="term" value="C:extracellular space"/>
    <property type="evidence" value="ECO:0007669"/>
    <property type="project" value="TreeGrafter"/>
</dbReference>
<dbReference type="AlphaFoldDB" id="A0A290XF07"/>
<gene>
    <name evidence="3" type="ORF">CNR27_08830</name>
</gene>
<dbReference type="OrthoDB" id="9800666at2"/>
<dbReference type="InterPro" id="IPR036378">
    <property type="entry name" value="FAS1_dom_sf"/>
</dbReference>
<dbReference type="SUPFAM" id="SSF82153">
    <property type="entry name" value="FAS1 domain"/>
    <property type="match status" value="1"/>
</dbReference>
<dbReference type="Proteomes" id="UP000218968">
    <property type="component" value="Chromosome"/>
</dbReference>
<dbReference type="SMART" id="SM00554">
    <property type="entry name" value="FAS1"/>
    <property type="match status" value="1"/>
</dbReference>
<sequence>MNHPTASTLRSLTIALALGLAAPLAFASPPSSGTAAPAKRASADIVDTAIAAGQFKTLAAALTAADLVDTLKGPGPFTVFAPTDAAFAALPPGTVANLLKPENKEQLVALLTYHVVPGQVPAAEVVTMDSATTVNGASVDIDAQDGKVTVDEANVVTPDVMASNGVIHVIDQVLIPR</sequence>
<keyword evidence="1" id="KW-0732">Signal</keyword>
<evidence type="ECO:0000313" key="4">
    <source>
        <dbReference type="Proteomes" id="UP000218968"/>
    </source>
</evidence>
<dbReference type="PANTHER" id="PTHR10900">
    <property type="entry name" value="PERIOSTIN-RELATED"/>
    <property type="match status" value="1"/>
</dbReference>
<dbReference type="InterPro" id="IPR000782">
    <property type="entry name" value="FAS1_domain"/>
</dbReference>
<keyword evidence="4" id="KW-1185">Reference proteome</keyword>
<dbReference type="KEGG" id="lum:CNR27_08830"/>
<name>A0A290XF07_9GAMM</name>
<protein>
    <submittedName>
        <fullName evidence="3">Nex18 symbiotically induced protein</fullName>
    </submittedName>
</protein>
<dbReference type="RefSeq" id="WP_096298036.1">
    <property type="nucleotide sequence ID" value="NZ_CP023406.1"/>
</dbReference>
<dbReference type="EMBL" id="CP023406">
    <property type="protein sequence ID" value="ATD67526.1"/>
    <property type="molecule type" value="Genomic_DNA"/>
</dbReference>
<organism evidence="3 4">
    <name type="scientific">Luteimonas chenhongjianii</name>
    <dbReference type="NCBI Taxonomy" id="2006110"/>
    <lineage>
        <taxon>Bacteria</taxon>
        <taxon>Pseudomonadati</taxon>
        <taxon>Pseudomonadota</taxon>
        <taxon>Gammaproteobacteria</taxon>
        <taxon>Lysobacterales</taxon>
        <taxon>Lysobacteraceae</taxon>
        <taxon>Luteimonas</taxon>
    </lineage>
</organism>
<dbReference type="FunFam" id="2.30.180.10:FF:000019">
    <property type="entry name" value="Cell surface lipoprotein"/>
    <property type="match status" value="1"/>
</dbReference>
<dbReference type="PROSITE" id="PS50213">
    <property type="entry name" value="FAS1"/>
    <property type="match status" value="1"/>
</dbReference>